<dbReference type="SMART" id="SM00304">
    <property type="entry name" value="HAMP"/>
    <property type="match status" value="1"/>
</dbReference>
<evidence type="ECO:0000256" key="10">
    <source>
        <dbReference type="SAM" id="Phobius"/>
    </source>
</evidence>
<feature type="domain" description="HAMP" evidence="12">
    <location>
        <begin position="947"/>
        <end position="999"/>
    </location>
</feature>
<dbReference type="CDD" id="cd00082">
    <property type="entry name" value="HisKA"/>
    <property type="match status" value="1"/>
</dbReference>
<feature type="transmembrane region" description="Helical" evidence="10">
    <location>
        <begin position="756"/>
        <end position="775"/>
    </location>
</feature>
<evidence type="ECO:0000256" key="8">
    <source>
        <dbReference type="ARBA" id="ARBA00022777"/>
    </source>
</evidence>
<evidence type="ECO:0000313" key="14">
    <source>
        <dbReference type="Proteomes" id="UP000319040"/>
    </source>
</evidence>
<dbReference type="InterPro" id="IPR003660">
    <property type="entry name" value="HAMP_dom"/>
</dbReference>
<dbReference type="GO" id="GO:0000155">
    <property type="term" value="F:phosphorelay sensor kinase activity"/>
    <property type="evidence" value="ECO:0007669"/>
    <property type="project" value="InterPro"/>
</dbReference>
<dbReference type="InterPro" id="IPR003594">
    <property type="entry name" value="HATPase_dom"/>
</dbReference>
<keyword evidence="6" id="KW-0808">Transferase</keyword>
<feature type="transmembrane region" description="Helical" evidence="10">
    <location>
        <begin position="366"/>
        <end position="387"/>
    </location>
</feature>
<dbReference type="SUPFAM" id="SSF55874">
    <property type="entry name" value="ATPase domain of HSP90 chaperone/DNA topoisomerase II/histidine kinase"/>
    <property type="match status" value="1"/>
</dbReference>
<dbReference type="SUPFAM" id="SSF158472">
    <property type="entry name" value="HAMP domain-like"/>
    <property type="match status" value="1"/>
</dbReference>
<dbReference type="EC" id="2.7.13.3" evidence="3"/>
<dbReference type="PROSITE" id="PS50109">
    <property type="entry name" value="HIS_KIN"/>
    <property type="match status" value="1"/>
</dbReference>
<dbReference type="AlphaFoldDB" id="A0A521E8N7"/>
<gene>
    <name evidence="13" type="ORF">SAMN06265379_10827</name>
</gene>
<feature type="transmembrane region" description="Helical" evidence="10">
    <location>
        <begin position="204"/>
        <end position="226"/>
    </location>
</feature>
<comment type="subcellular location">
    <subcellularLocation>
        <location evidence="2">Cell membrane</location>
        <topology evidence="2">Multi-pass membrane protein</topology>
    </subcellularLocation>
</comment>
<feature type="transmembrane region" description="Helical" evidence="10">
    <location>
        <begin position="12"/>
        <end position="33"/>
    </location>
</feature>
<keyword evidence="5" id="KW-0597">Phosphoprotein</keyword>
<keyword evidence="8" id="KW-0418">Kinase</keyword>
<evidence type="ECO:0000259" key="11">
    <source>
        <dbReference type="PROSITE" id="PS50109"/>
    </source>
</evidence>
<keyword evidence="4" id="KW-1003">Cell membrane</keyword>
<feature type="transmembrane region" description="Helical" evidence="10">
    <location>
        <begin position="444"/>
        <end position="465"/>
    </location>
</feature>
<feature type="transmembrane region" description="Helical" evidence="10">
    <location>
        <begin position="421"/>
        <end position="437"/>
    </location>
</feature>
<dbReference type="InterPro" id="IPR004358">
    <property type="entry name" value="Sig_transdc_His_kin-like_C"/>
</dbReference>
<dbReference type="CDD" id="cd06225">
    <property type="entry name" value="HAMP"/>
    <property type="match status" value="1"/>
</dbReference>
<dbReference type="InterPro" id="IPR050980">
    <property type="entry name" value="2C_sensor_his_kinase"/>
</dbReference>
<name>A0A521E8N7_SACCC</name>
<keyword evidence="14" id="KW-1185">Reference proteome</keyword>
<dbReference type="SMART" id="SM00388">
    <property type="entry name" value="HisKA"/>
    <property type="match status" value="1"/>
</dbReference>
<dbReference type="SUPFAM" id="SSF47384">
    <property type="entry name" value="Homodimeric domain of signal transducing histidine kinase"/>
    <property type="match status" value="1"/>
</dbReference>
<evidence type="ECO:0000256" key="5">
    <source>
        <dbReference type="ARBA" id="ARBA00022553"/>
    </source>
</evidence>
<dbReference type="InterPro" id="IPR036890">
    <property type="entry name" value="HATPase_C_sf"/>
</dbReference>
<feature type="domain" description="Histidine kinase" evidence="11">
    <location>
        <begin position="1016"/>
        <end position="1228"/>
    </location>
</feature>
<evidence type="ECO:0000259" key="12">
    <source>
        <dbReference type="PROSITE" id="PS50885"/>
    </source>
</evidence>
<keyword evidence="9" id="KW-0067">ATP-binding</keyword>
<dbReference type="EMBL" id="FXTB01000008">
    <property type="protein sequence ID" value="SMO80284.1"/>
    <property type="molecule type" value="Genomic_DNA"/>
</dbReference>
<dbReference type="OrthoDB" id="9776727at2"/>
<evidence type="ECO:0000256" key="1">
    <source>
        <dbReference type="ARBA" id="ARBA00000085"/>
    </source>
</evidence>
<dbReference type="PROSITE" id="PS50885">
    <property type="entry name" value="HAMP"/>
    <property type="match status" value="1"/>
</dbReference>
<keyword evidence="10" id="KW-0472">Membrane</keyword>
<feature type="transmembrane region" description="Helical" evidence="10">
    <location>
        <begin position="238"/>
        <end position="259"/>
    </location>
</feature>
<organism evidence="13 14">
    <name type="scientific">Saccharicrinis carchari</name>
    <dbReference type="NCBI Taxonomy" id="1168039"/>
    <lineage>
        <taxon>Bacteria</taxon>
        <taxon>Pseudomonadati</taxon>
        <taxon>Bacteroidota</taxon>
        <taxon>Bacteroidia</taxon>
        <taxon>Marinilabiliales</taxon>
        <taxon>Marinilabiliaceae</taxon>
        <taxon>Saccharicrinis</taxon>
    </lineage>
</organism>
<dbReference type="PRINTS" id="PR00344">
    <property type="entry name" value="BCTRLSENSOR"/>
</dbReference>
<evidence type="ECO:0000256" key="2">
    <source>
        <dbReference type="ARBA" id="ARBA00004651"/>
    </source>
</evidence>
<reference evidence="13 14" key="1">
    <citation type="submission" date="2017-05" db="EMBL/GenBank/DDBJ databases">
        <authorList>
            <person name="Varghese N."/>
            <person name="Submissions S."/>
        </authorList>
    </citation>
    <scope>NUCLEOTIDE SEQUENCE [LARGE SCALE GENOMIC DNA]</scope>
    <source>
        <strain evidence="13 14">DSM 27040</strain>
    </source>
</reference>
<dbReference type="Pfam" id="PF02518">
    <property type="entry name" value="HATPase_c"/>
    <property type="match status" value="1"/>
</dbReference>
<evidence type="ECO:0000256" key="9">
    <source>
        <dbReference type="ARBA" id="ARBA00022840"/>
    </source>
</evidence>
<proteinExistence type="predicted"/>
<evidence type="ECO:0000256" key="4">
    <source>
        <dbReference type="ARBA" id="ARBA00022475"/>
    </source>
</evidence>
<dbReference type="GO" id="GO:0005524">
    <property type="term" value="F:ATP binding"/>
    <property type="evidence" value="ECO:0007669"/>
    <property type="project" value="UniProtKB-KW"/>
</dbReference>
<dbReference type="InterPro" id="IPR005467">
    <property type="entry name" value="His_kinase_dom"/>
</dbReference>
<evidence type="ECO:0000256" key="6">
    <source>
        <dbReference type="ARBA" id="ARBA00022679"/>
    </source>
</evidence>
<keyword evidence="7" id="KW-0547">Nucleotide-binding</keyword>
<dbReference type="InterPro" id="IPR036097">
    <property type="entry name" value="HisK_dim/P_sf"/>
</dbReference>
<dbReference type="Pfam" id="PF00512">
    <property type="entry name" value="HisKA"/>
    <property type="match status" value="1"/>
</dbReference>
<dbReference type="Pfam" id="PF00672">
    <property type="entry name" value="HAMP"/>
    <property type="match status" value="1"/>
</dbReference>
<dbReference type="PANTHER" id="PTHR44936:SF10">
    <property type="entry name" value="SENSOR PROTEIN RSTB"/>
    <property type="match status" value="1"/>
</dbReference>
<dbReference type="InterPro" id="IPR003661">
    <property type="entry name" value="HisK_dim/P_dom"/>
</dbReference>
<dbReference type="SMART" id="SM00387">
    <property type="entry name" value="HATPase_c"/>
    <property type="match status" value="1"/>
</dbReference>
<dbReference type="Proteomes" id="UP000319040">
    <property type="component" value="Unassembled WGS sequence"/>
</dbReference>
<keyword evidence="10" id="KW-0812">Transmembrane</keyword>
<comment type="catalytic activity">
    <reaction evidence="1">
        <text>ATP + protein L-histidine = ADP + protein N-phospho-L-histidine.</text>
        <dbReference type="EC" id="2.7.13.3"/>
    </reaction>
</comment>
<evidence type="ECO:0000256" key="7">
    <source>
        <dbReference type="ARBA" id="ARBA00022741"/>
    </source>
</evidence>
<dbReference type="GO" id="GO:0005886">
    <property type="term" value="C:plasma membrane"/>
    <property type="evidence" value="ECO:0007669"/>
    <property type="project" value="UniProtKB-SubCell"/>
</dbReference>
<protein>
    <recommendedName>
        <fullName evidence="3">histidine kinase</fullName>
        <ecNumber evidence="3">2.7.13.3</ecNumber>
    </recommendedName>
</protein>
<dbReference type="Gene3D" id="1.10.287.130">
    <property type="match status" value="1"/>
</dbReference>
<feature type="transmembrane region" description="Helical" evidence="10">
    <location>
        <begin position="279"/>
        <end position="301"/>
    </location>
</feature>
<dbReference type="PANTHER" id="PTHR44936">
    <property type="entry name" value="SENSOR PROTEIN CREC"/>
    <property type="match status" value="1"/>
</dbReference>
<feature type="transmembrane region" description="Helical" evidence="10">
    <location>
        <begin position="714"/>
        <end position="735"/>
    </location>
</feature>
<dbReference type="Gene3D" id="3.30.565.10">
    <property type="entry name" value="Histidine kinase-like ATPase, C-terminal domain"/>
    <property type="match status" value="1"/>
</dbReference>
<dbReference type="Gene3D" id="6.10.340.10">
    <property type="match status" value="1"/>
</dbReference>
<keyword evidence="10" id="KW-1133">Transmembrane helix</keyword>
<evidence type="ECO:0000313" key="13">
    <source>
        <dbReference type="EMBL" id="SMO80284.1"/>
    </source>
</evidence>
<dbReference type="RefSeq" id="WP_142534085.1">
    <property type="nucleotide sequence ID" value="NZ_FXTB01000008.1"/>
</dbReference>
<sequence>MMQKIKNKYLFSWQHLLFFVSVLLSFLFSWTYYNYNHHSFNALRFQNALQQKSEEADIFAHTFIQKLRPNQEWFAVDSTETIKPRGVELLVYKNDSLCAWTGEVLPFKNESISLLSRRVAKLLNTWYIIKRIPHAHWDIFTLVSIKTNYPYNNDFLSDTYETSLPFMVCQKVNTDKNADGVRIKDVEGNYLFTAQECDTPHTLYASWSAFFMFMALILYIQLIVHLIKQQHSVLKNNLVFILSALVSAIFYFVHVNYFFPNILFATKLFSPLYFGASDLFPNMGSMLVFAILVFGQAFIFFKYVNPPHFIKQLPSSSIKKITVVTFSIITAFIFWHVQNNIVTLLVSHSASAPILFKITDIETSDVVRLFIISLLWLAAVLVLEKTVEIFLPQLSKKQLSWMVVVCMFSMALFSFDAMYLLSVLAFLIIFIMLIWVARRKQHHAYNTFIWFVFVFALYAVYNFYYHNVHNERLERELLIENLSFKLFQEEDPLTELLLKEVEDLISSDSIVLHELEKENCNVTKLEKYIAKKYLLRYLNRYELQVIPCWPGSNLKLSGEDKVYNCYDYFNRLLEENGTQVMGSKHFYFLENQPTQVTYFGVFTIHEGVPQKESRMYLELVSKPFFEGPGYPELLLSERESKLREPLVNYSYGKYVDGQLIRQSGEFSYPIHLERISNVHYDFQNYVSEGFSHMTFHPSENVCLVLSLPVVGPSMILVAFSIFFISFFIFGALLIISTRARRERFKSVFSIQERIQLAFIGLMLALLVIIAGGSVWQTIRSFEIKNNQILSEKTRSVLLELEHKIGTEDAITPDMDEYLTSLLKKFSSVFYTDINLYDLQGRLMATSRPELFDRGLSGHLMNSRGFIELSEKGELEFIHHESIGQLKYLSAYMPFYNVNNELLAYLNMPYFVGTSELREEVSSLVMAILNFYLIFLIVVIGLTVVVSRRITHPLLALQNKLSELKLGGRNEKIAYKGKDEIGQLVEQYNRMVDEMAASAEKLAKSERESAWREMARQIAHEIKNPLTPMKLSIQYLEMSRKNKDVDFDQKLKKVSSTLIDQIDKLSTIASEFSNFATMPRAKRRKINVIEALKQCVTLYKRSEEADVVIGDNGVTEFFIYADNEQMISVFNNLLQNAIQSIPSTRKGLIKVAIEKSDHSIIIKIKDNGTGISPEAQEKLYVPNFTTKSSGMGLGLAIVKNIVKNTKGKIWFETKENVGTTFFVEFPAYEG</sequence>
<dbReference type="CDD" id="cd00075">
    <property type="entry name" value="HATPase"/>
    <property type="match status" value="1"/>
</dbReference>
<accession>A0A521E8N7</accession>
<evidence type="ECO:0000256" key="3">
    <source>
        <dbReference type="ARBA" id="ARBA00012438"/>
    </source>
</evidence>
<feature type="transmembrane region" description="Helical" evidence="10">
    <location>
        <begin position="923"/>
        <end position="945"/>
    </location>
</feature>